<dbReference type="GO" id="GO:0004674">
    <property type="term" value="F:protein serine/threonine kinase activity"/>
    <property type="evidence" value="ECO:0007669"/>
    <property type="project" value="UniProtKB-EC"/>
</dbReference>
<keyword evidence="11" id="KW-1185">Reference proteome</keyword>
<dbReference type="OrthoDB" id="657943at2759"/>
<evidence type="ECO:0000256" key="5">
    <source>
        <dbReference type="ARBA" id="ARBA00047899"/>
    </source>
</evidence>
<dbReference type="STRING" id="157652.A0A371FMK2"/>
<feature type="signal peptide" evidence="7">
    <location>
        <begin position="1"/>
        <end position="27"/>
    </location>
</feature>
<dbReference type="Pfam" id="PF13947">
    <property type="entry name" value="GUB_WAK_bind"/>
    <property type="match status" value="1"/>
</dbReference>
<comment type="catalytic activity">
    <reaction evidence="6">
        <text>L-seryl-[protein] + ATP = O-phospho-L-seryl-[protein] + ADP + H(+)</text>
        <dbReference type="Rhea" id="RHEA:17989"/>
        <dbReference type="Rhea" id="RHEA-COMP:9863"/>
        <dbReference type="Rhea" id="RHEA-COMP:11604"/>
        <dbReference type="ChEBI" id="CHEBI:15378"/>
        <dbReference type="ChEBI" id="CHEBI:29999"/>
        <dbReference type="ChEBI" id="CHEBI:30616"/>
        <dbReference type="ChEBI" id="CHEBI:83421"/>
        <dbReference type="ChEBI" id="CHEBI:456216"/>
        <dbReference type="EC" id="2.7.11.1"/>
    </reaction>
</comment>
<dbReference type="PANTHER" id="PTHR33138">
    <property type="entry name" value="OS01G0690200 PROTEIN"/>
    <property type="match status" value="1"/>
</dbReference>
<dbReference type="GO" id="GO:0016020">
    <property type="term" value="C:membrane"/>
    <property type="evidence" value="ECO:0007669"/>
    <property type="project" value="UniProtKB-SubCell"/>
</dbReference>
<dbReference type="AlphaFoldDB" id="A0A371FMK2"/>
<dbReference type="PANTHER" id="PTHR33138:SF27">
    <property type="entry name" value="WALL-ASSOCIATED RECEPTOR KINASE C-TERMINAL DOMAIN-CONTAINING PROTEIN"/>
    <property type="match status" value="1"/>
</dbReference>
<evidence type="ECO:0000256" key="7">
    <source>
        <dbReference type="SAM" id="SignalP"/>
    </source>
</evidence>
<feature type="non-terminal residue" evidence="10">
    <location>
        <position position="1"/>
    </location>
</feature>
<proteinExistence type="predicted"/>
<dbReference type="Proteomes" id="UP000257109">
    <property type="component" value="Unassembled WGS sequence"/>
</dbReference>
<comment type="caution">
    <text evidence="10">The sequence shown here is derived from an EMBL/GenBank/DDBJ whole genome shotgun (WGS) entry which is preliminary data.</text>
</comment>
<evidence type="ECO:0000256" key="3">
    <source>
        <dbReference type="ARBA" id="ARBA00022729"/>
    </source>
</evidence>
<feature type="domain" description="Wall-associated receptor kinase C-terminal" evidence="9">
    <location>
        <begin position="171"/>
        <end position="240"/>
    </location>
</feature>
<feature type="chain" id="PRO_5016959894" description="non-specific serine/threonine protein kinase" evidence="7">
    <location>
        <begin position="28"/>
        <end position="253"/>
    </location>
</feature>
<dbReference type="EMBL" id="QJKJ01008505">
    <property type="protein sequence ID" value="RDX79558.1"/>
    <property type="molecule type" value="Genomic_DNA"/>
</dbReference>
<evidence type="ECO:0000259" key="9">
    <source>
        <dbReference type="Pfam" id="PF14380"/>
    </source>
</evidence>
<dbReference type="InterPro" id="IPR025287">
    <property type="entry name" value="WAK_GUB"/>
</dbReference>
<evidence type="ECO:0000256" key="6">
    <source>
        <dbReference type="ARBA" id="ARBA00048679"/>
    </source>
</evidence>
<dbReference type="Pfam" id="PF14380">
    <property type="entry name" value="WAK_assoc"/>
    <property type="match status" value="1"/>
</dbReference>
<gene>
    <name evidence="10" type="primary">LRK10L-1.2</name>
    <name evidence="10" type="ORF">CR513_40005</name>
</gene>
<comment type="catalytic activity">
    <reaction evidence="5">
        <text>L-threonyl-[protein] + ATP = O-phospho-L-threonyl-[protein] + ADP + H(+)</text>
        <dbReference type="Rhea" id="RHEA:46608"/>
        <dbReference type="Rhea" id="RHEA-COMP:11060"/>
        <dbReference type="Rhea" id="RHEA-COMP:11605"/>
        <dbReference type="ChEBI" id="CHEBI:15378"/>
        <dbReference type="ChEBI" id="CHEBI:30013"/>
        <dbReference type="ChEBI" id="CHEBI:30616"/>
        <dbReference type="ChEBI" id="CHEBI:61977"/>
        <dbReference type="ChEBI" id="CHEBI:456216"/>
        <dbReference type="EC" id="2.7.11.1"/>
    </reaction>
</comment>
<reference evidence="10" key="1">
    <citation type="submission" date="2018-05" db="EMBL/GenBank/DDBJ databases">
        <title>Draft genome of Mucuna pruriens seed.</title>
        <authorList>
            <person name="Nnadi N.E."/>
            <person name="Vos R."/>
            <person name="Hasami M.H."/>
            <person name="Devisetty U.K."/>
            <person name="Aguiy J.C."/>
        </authorList>
    </citation>
    <scope>NUCLEOTIDE SEQUENCE [LARGE SCALE GENOMIC DNA]</scope>
    <source>
        <strain evidence="10">JCA_2017</strain>
    </source>
</reference>
<dbReference type="InterPro" id="IPR032872">
    <property type="entry name" value="WAK_assoc_C"/>
</dbReference>
<keyword evidence="4" id="KW-0325">Glycoprotein</keyword>
<evidence type="ECO:0000259" key="8">
    <source>
        <dbReference type="Pfam" id="PF13947"/>
    </source>
</evidence>
<organism evidence="10 11">
    <name type="scientific">Mucuna pruriens</name>
    <name type="common">Velvet bean</name>
    <name type="synonym">Dolichos pruriens</name>
    <dbReference type="NCBI Taxonomy" id="157652"/>
    <lineage>
        <taxon>Eukaryota</taxon>
        <taxon>Viridiplantae</taxon>
        <taxon>Streptophyta</taxon>
        <taxon>Embryophyta</taxon>
        <taxon>Tracheophyta</taxon>
        <taxon>Spermatophyta</taxon>
        <taxon>Magnoliopsida</taxon>
        <taxon>eudicotyledons</taxon>
        <taxon>Gunneridae</taxon>
        <taxon>Pentapetalae</taxon>
        <taxon>rosids</taxon>
        <taxon>fabids</taxon>
        <taxon>Fabales</taxon>
        <taxon>Fabaceae</taxon>
        <taxon>Papilionoideae</taxon>
        <taxon>50 kb inversion clade</taxon>
        <taxon>NPAAA clade</taxon>
        <taxon>indigoferoid/millettioid clade</taxon>
        <taxon>Phaseoleae</taxon>
        <taxon>Mucuna</taxon>
    </lineage>
</organism>
<keyword evidence="3 7" id="KW-0732">Signal</keyword>
<sequence>MHQNTLSSPLILSYIILFNLLPTNTWCHVDPKFEACPPQTCGNNQSISYPFYIQGKQESFCGYPGFGISCAPNGFPILNLSNAQYIIHQIFYQNQSLRVSNAAFSISRPNTAKGCLPPTQNLTLPTNVFVLAPNQKGTILFYGCDLSPSLQDHRVGCFNETSSVLALYKEDKNIRFVSKNCTGVVVNTTVEDGVGGIEEALRKGLLLTWTASDCSVCNRTGGRCGFDSAIHNFRCYCTDRVHAAKCGPDPAST</sequence>
<name>A0A371FMK2_MUCPR</name>
<accession>A0A371FMK2</accession>
<dbReference type="EC" id="2.7.11.1" evidence="2"/>
<dbReference type="GO" id="GO:0030247">
    <property type="term" value="F:polysaccharide binding"/>
    <property type="evidence" value="ECO:0007669"/>
    <property type="project" value="InterPro"/>
</dbReference>
<evidence type="ECO:0000313" key="11">
    <source>
        <dbReference type="Proteomes" id="UP000257109"/>
    </source>
</evidence>
<comment type="subcellular location">
    <subcellularLocation>
        <location evidence="1">Membrane</location>
        <topology evidence="1">Single-pass membrane protein</topology>
    </subcellularLocation>
</comment>
<evidence type="ECO:0000256" key="1">
    <source>
        <dbReference type="ARBA" id="ARBA00004167"/>
    </source>
</evidence>
<protein>
    <recommendedName>
        <fullName evidence="2">non-specific serine/threonine protein kinase</fullName>
        <ecNumber evidence="2">2.7.11.1</ecNumber>
    </recommendedName>
</protein>
<evidence type="ECO:0000313" key="10">
    <source>
        <dbReference type="EMBL" id="RDX79558.1"/>
    </source>
</evidence>
<evidence type="ECO:0000256" key="2">
    <source>
        <dbReference type="ARBA" id="ARBA00012513"/>
    </source>
</evidence>
<evidence type="ECO:0000256" key="4">
    <source>
        <dbReference type="ARBA" id="ARBA00023180"/>
    </source>
</evidence>
<feature type="domain" description="Wall-associated receptor kinase galacturonan-binding" evidence="8">
    <location>
        <begin position="36"/>
        <end position="100"/>
    </location>
</feature>